<name>J9A8C1_WUCBA</name>
<reference evidence="2" key="1">
    <citation type="submission" date="2012-08" db="EMBL/GenBank/DDBJ databases">
        <title>The Genome Sequence of Wuchereria bancrofti.</title>
        <authorList>
            <person name="Nutman T.B."/>
            <person name="Fink D.L."/>
            <person name="Russ C."/>
            <person name="Young S."/>
            <person name="Zeng Q."/>
            <person name="Koehrsen M."/>
            <person name="Alvarado L."/>
            <person name="Berlin A."/>
            <person name="Chapman S.B."/>
            <person name="Chen Z."/>
            <person name="Freedman E."/>
            <person name="Gellesch M."/>
            <person name="Goldberg J."/>
            <person name="Griggs A."/>
            <person name="Gujja S."/>
            <person name="Heilman E.R."/>
            <person name="Heiman D."/>
            <person name="Hepburn T."/>
            <person name="Howarth C."/>
            <person name="Jen D."/>
            <person name="Larson L."/>
            <person name="Lewis B."/>
            <person name="Mehta T."/>
            <person name="Park D."/>
            <person name="Pearson M."/>
            <person name="Roberts A."/>
            <person name="Saif S."/>
            <person name="Shea T."/>
            <person name="Shenoy N."/>
            <person name="Sisk P."/>
            <person name="Stolte C."/>
            <person name="Sykes S."/>
            <person name="Walk T."/>
            <person name="White J."/>
            <person name="Yandava C."/>
            <person name="Haas B."/>
            <person name="Henn M.R."/>
            <person name="Nusbaum C."/>
            <person name="Birren B."/>
        </authorList>
    </citation>
    <scope>NUCLEOTIDE SEQUENCE [LARGE SCALE GENOMIC DNA]</scope>
    <source>
        <strain evidence="2">NA</strain>
    </source>
</reference>
<dbReference type="Proteomes" id="UP000004810">
    <property type="component" value="Unassembled WGS sequence"/>
</dbReference>
<organism evidence="1 2">
    <name type="scientific">Wuchereria bancrofti</name>
    <dbReference type="NCBI Taxonomy" id="6293"/>
    <lineage>
        <taxon>Eukaryota</taxon>
        <taxon>Metazoa</taxon>
        <taxon>Ecdysozoa</taxon>
        <taxon>Nematoda</taxon>
        <taxon>Chromadorea</taxon>
        <taxon>Rhabditida</taxon>
        <taxon>Spirurina</taxon>
        <taxon>Spiruromorpha</taxon>
        <taxon>Filarioidea</taxon>
        <taxon>Onchocercidae</taxon>
        <taxon>Wuchereria</taxon>
    </lineage>
</organism>
<dbReference type="EMBL" id="ADBV01023270">
    <property type="protein sequence ID" value="EJW70165.1"/>
    <property type="molecule type" value="Genomic_DNA"/>
</dbReference>
<accession>J9A8C1</accession>
<sequence>MGHSYDKPQIKYRPNRNTQRGSFTRIVPVVGRRTRNAPDKASEDAYRDVPSHAFGQQLSITGPPVLALARHWRVHAHDLARSGAVRGGILPAQAGEGTATCRAHEGSVYGLF</sequence>
<proteinExistence type="predicted"/>
<dbReference type="AlphaFoldDB" id="J9A8C1"/>
<gene>
    <name evidence="1" type="ORF">WUBG_18928</name>
</gene>
<evidence type="ECO:0000313" key="2">
    <source>
        <dbReference type="Proteomes" id="UP000004810"/>
    </source>
</evidence>
<evidence type="ECO:0000313" key="1">
    <source>
        <dbReference type="EMBL" id="EJW70165.1"/>
    </source>
</evidence>
<comment type="caution">
    <text evidence="1">The sequence shown here is derived from an EMBL/GenBank/DDBJ whole genome shotgun (WGS) entry which is preliminary data.</text>
</comment>
<protein>
    <submittedName>
        <fullName evidence="1">Uncharacterized protein</fullName>
    </submittedName>
</protein>